<evidence type="ECO:0000313" key="2">
    <source>
        <dbReference type="EMBL" id="MBB3840158.1"/>
    </source>
</evidence>
<name>A0A7W5ZNJ9_9BACT</name>
<dbReference type="Pfam" id="PF10823">
    <property type="entry name" value="DUF2568"/>
    <property type="match status" value="1"/>
</dbReference>
<accession>A0A7W5ZNJ9</accession>
<keyword evidence="1" id="KW-0472">Membrane</keyword>
<protein>
    <submittedName>
        <fullName evidence="2">ABC-type multidrug transport system permease subunit</fullName>
    </submittedName>
</protein>
<feature type="transmembrane region" description="Helical" evidence="1">
    <location>
        <begin position="93"/>
        <end position="109"/>
    </location>
</feature>
<dbReference type="Proteomes" id="UP000541352">
    <property type="component" value="Unassembled WGS sequence"/>
</dbReference>
<sequence>MQTLRYINYLLAFGLELVLIFSVAFWGYSSGKTTLTKWAFAIILFVAVAALWGIYAAPKSSMRIRFPWLNLFKIAMFSLGTLAFIGLEKTRFAVIYSILSIISVAISYFDETSS</sequence>
<organism evidence="2 3">
    <name type="scientific">Runella defluvii</name>
    <dbReference type="NCBI Taxonomy" id="370973"/>
    <lineage>
        <taxon>Bacteria</taxon>
        <taxon>Pseudomonadati</taxon>
        <taxon>Bacteroidota</taxon>
        <taxon>Cytophagia</taxon>
        <taxon>Cytophagales</taxon>
        <taxon>Spirosomataceae</taxon>
        <taxon>Runella</taxon>
    </lineage>
</organism>
<proteinExistence type="predicted"/>
<dbReference type="EMBL" id="JACIBY010000009">
    <property type="protein sequence ID" value="MBB3840158.1"/>
    <property type="molecule type" value="Genomic_DNA"/>
</dbReference>
<feature type="transmembrane region" description="Helical" evidence="1">
    <location>
        <begin position="68"/>
        <end position="87"/>
    </location>
</feature>
<dbReference type="InterPro" id="IPR021214">
    <property type="entry name" value="DUF2568"/>
</dbReference>
<feature type="transmembrane region" description="Helical" evidence="1">
    <location>
        <begin position="7"/>
        <end position="26"/>
    </location>
</feature>
<gene>
    <name evidence="2" type="ORF">FHS57_004171</name>
</gene>
<keyword evidence="1" id="KW-0812">Transmembrane</keyword>
<reference evidence="2 3" key="1">
    <citation type="submission" date="2020-08" db="EMBL/GenBank/DDBJ databases">
        <title>Genomic Encyclopedia of Type Strains, Phase IV (KMG-IV): sequencing the most valuable type-strain genomes for metagenomic binning, comparative biology and taxonomic classification.</title>
        <authorList>
            <person name="Goeker M."/>
        </authorList>
    </citation>
    <scope>NUCLEOTIDE SEQUENCE [LARGE SCALE GENOMIC DNA]</scope>
    <source>
        <strain evidence="2 3">DSM 17976</strain>
    </source>
</reference>
<evidence type="ECO:0000256" key="1">
    <source>
        <dbReference type="SAM" id="Phobius"/>
    </source>
</evidence>
<dbReference type="AlphaFoldDB" id="A0A7W5ZNJ9"/>
<comment type="caution">
    <text evidence="2">The sequence shown here is derived from an EMBL/GenBank/DDBJ whole genome shotgun (WGS) entry which is preliminary data.</text>
</comment>
<dbReference type="RefSeq" id="WP_183976953.1">
    <property type="nucleotide sequence ID" value="NZ_JACIBY010000009.1"/>
</dbReference>
<evidence type="ECO:0000313" key="3">
    <source>
        <dbReference type="Proteomes" id="UP000541352"/>
    </source>
</evidence>
<feature type="transmembrane region" description="Helical" evidence="1">
    <location>
        <begin position="38"/>
        <end position="56"/>
    </location>
</feature>
<keyword evidence="1" id="KW-1133">Transmembrane helix</keyword>
<keyword evidence="3" id="KW-1185">Reference proteome</keyword>